<name>A0A699SRT6_TANCI</name>
<feature type="region of interest" description="Disordered" evidence="1">
    <location>
        <begin position="1"/>
        <end position="49"/>
    </location>
</feature>
<feature type="compositionally biased region" description="Basic and acidic residues" evidence="1">
    <location>
        <begin position="1"/>
        <end position="11"/>
    </location>
</feature>
<evidence type="ECO:0000256" key="1">
    <source>
        <dbReference type="SAM" id="MobiDB-lite"/>
    </source>
</evidence>
<organism evidence="2">
    <name type="scientific">Tanacetum cinerariifolium</name>
    <name type="common">Dalmatian daisy</name>
    <name type="synonym">Chrysanthemum cinerariifolium</name>
    <dbReference type="NCBI Taxonomy" id="118510"/>
    <lineage>
        <taxon>Eukaryota</taxon>
        <taxon>Viridiplantae</taxon>
        <taxon>Streptophyta</taxon>
        <taxon>Embryophyta</taxon>
        <taxon>Tracheophyta</taxon>
        <taxon>Spermatophyta</taxon>
        <taxon>Magnoliopsida</taxon>
        <taxon>eudicotyledons</taxon>
        <taxon>Gunneridae</taxon>
        <taxon>Pentapetalae</taxon>
        <taxon>asterids</taxon>
        <taxon>campanulids</taxon>
        <taxon>Asterales</taxon>
        <taxon>Asteraceae</taxon>
        <taxon>Asteroideae</taxon>
        <taxon>Anthemideae</taxon>
        <taxon>Anthemidinae</taxon>
        <taxon>Tanacetum</taxon>
    </lineage>
</organism>
<protein>
    <submittedName>
        <fullName evidence="2">Uncharacterized protein</fullName>
    </submittedName>
</protein>
<feature type="compositionally biased region" description="Polar residues" evidence="1">
    <location>
        <begin position="14"/>
        <end position="26"/>
    </location>
</feature>
<feature type="non-terminal residue" evidence="2">
    <location>
        <position position="1"/>
    </location>
</feature>
<dbReference type="EMBL" id="BKCJ011182409">
    <property type="protein sequence ID" value="GFD00053.1"/>
    <property type="molecule type" value="Genomic_DNA"/>
</dbReference>
<feature type="compositionally biased region" description="Low complexity" evidence="1">
    <location>
        <begin position="32"/>
        <end position="49"/>
    </location>
</feature>
<evidence type="ECO:0000313" key="2">
    <source>
        <dbReference type="EMBL" id="GFD00053.1"/>
    </source>
</evidence>
<gene>
    <name evidence="2" type="ORF">Tci_872022</name>
</gene>
<reference evidence="2" key="1">
    <citation type="journal article" date="2019" name="Sci. Rep.">
        <title>Draft genome of Tanacetum cinerariifolium, the natural source of mosquito coil.</title>
        <authorList>
            <person name="Yamashiro T."/>
            <person name="Shiraishi A."/>
            <person name="Satake H."/>
            <person name="Nakayama K."/>
        </authorList>
    </citation>
    <scope>NUCLEOTIDE SEQUENCE</scope>
</reference>
<accession>A0A699SRT6</accession>
<feature type="non-terminal residue" evidence="2">
    <location>
        <position position="64"/>
    </location>
</feature>
<dbReference type="AlphaFoldDB" id="A0A699SRT6"/>
<comment type="caution">
    <text evidence="2">The sequence shown here is derived from an EMBL/GenBank/DDBJ whole genome shotgun (WGS) entry which is preliminary data.</text>
</comment>
<sequence>MLHQAEIETRRNLVLTTRDPTGSIVSTGGVPTGSVPTSSIPTSSVPASSVPASNVLAAGDLVGS</sequence>
<proteinExistence type="predicted"/>